<dbReference type="GO" id="GO:0004499">
    <property type="term" value="F:N,N-dimethylaniline monooxygenase activity"/>
    <property type="evidence" value="ECO:0007669"/>
    <property type="project" value="InterPro"/>
</dbReference>
<dbReference type="PANTHER" id="PTHR42877:SF8">
    <property type="entry name" value="MONOOXYGENASE"/>
    <property type="match status" value="1"/>
</dbReference>
<gene>
    <name evidence="5" type="ORF">K469DRAFT_729567</name>
</gene>
<dbReference type="OrthoDB" id="74360at2759"/>
<keyword evidence="4" id="KW-0560">Oxidoreductase</keyword>
<dbReference type="PANTHER" id="PTHR42877">
    <property type="entry name" value="L-ORNITHINE N(5)-MONOOXYGENASE-RELATED"/>
    <property type="match status" value="1"/>
</dbReference>
<accession>A0A6A6DQA3</accession>
<keyword evidence="3" id="KW-0274">FAD</keyword>
<evidence type="ECO:0000313" key="5">
    <source>
        <dbReference type="EMBL" id="KAF2181173.1"/>
    </source>
</evidence>
<dbReference type="Proteomes" id="UP000800200">
    <property type="component" value="Unassembled WGS sequence"/>
</dbReference>
<name>A0A6A6DQA3_9PEZI</name>
<dbReference type="GO" id="GO:0050661">
    <property type="term" value="F:NADP binding"/>
    <property type="evidence" value="ECO:0007669"/>
    <property type="project" value="InterPro"/>
</dbReference>
<sequence>MPAATPNGARSGSKPYALLDQPHSQRRKWKIIGVGAGASGLYLAHRVEQRMKDTELVIYEKNSDVGGTWADCVIDTYPGCACDVPAHIYTYSFRPNPKFTSYYAGNEEIEEYFRDFEEEFNLRRYIRFNSTVTRAEWKDNEGIYEVVIRNADGGTKIDWCNALVNCSGVLNNWKWPDIPGRTSFRGQMVHSASWDPNVDCSGKRVAVIGIGSSGIQILPQMQKIASSVEVFFRSPVWITPQLGGLAEGAESPAPEDKPIIKDILLRGQQPFKFTPEEVAMFKQDPELLLTLRRCMEIVICSSIDAFRVGSAKQLEVQEVVTKQMEEKLGDNEELKKHIIPKFAVGCRRPTPGAGFLESLVSPNVTPVYSGIECFNKAGIKTKDGEQHDFDVIICATGFQIGFVPFFELKGRGGVRMEDAWSEAANCYLGIAVPGYPNYFTPLRPRGPWGNGTVLVAVPIKLELNIDYFLSMMIKMQTQGITACEPGLKATEDFSRHADEWQNCKSWYKRNGANSKPYLWCGTTPSYLKTQSTIRFEDWDYEYMHGNRFAYIGNGLVGADYLPIKEKLEKPVPYLRLADTPWEIE</sequence>
<proteinExistence type="inferred from homology"/>
<evidence type="ECO:0000313" key="6">
    <source>
        <dbReference type="Proteomes" id="UP000800200"/>
    </source>
</evidence>
<dbReference type="EMBL" id="ML994654">
    <property type="protein sequence ID" value="KAF2181173.1"/>
    <property type="molecule type" value="Genomic_DNA"/>
</dbReference>
<dbReference type="Gene3D" id="3.50.50.60">
    <property type="entry name" value="FAD/NAD(P)-binding domain"/>
    <property type="match status" value="2"/>
</dbReference>
<dbReference type="Pfam" id="PF00743">
    <property type="entry name" value="FMO-like"/>
    <property type="match status" value="1"/>
</dbReference>
<dbReference type="GO" id="GO:0050660">
    <property type="term" value="F:flavin adenine dinucleotide binding"/>
    <property type="evidence" value="ECO:0007669"/>
    <property type="project" value="InterPro"/>
</dbReference>
<keyword evidence="2" id="KW-0285">Flavoprotein</keyword>
<reference evidence="5" key="1">
    <citation type="journal article" date="2020" name="Stud. Mycol.">
        <title>101 Dothideomycetes genomes: a test case for predicting lifestyles and emergence of pathogens.</title>
        <authorList>
            <person name="Haridas S."/>
            <person name="Albert R."/>
            <person name="Binder M."/>
            <person name="Bloem J."/>
            <person name="Labutti K."/>
            <person name="Salamov A."/>
            <person name="Andreopoulos B."/>
            <person name="Baker S."/>
            <person name="Barry K."/>
            <person name="Bills G."/>
            <person name="Bluhm B."/>
            <person name="Cannon C."/>
            <person name="Castanera R."/>
            <person name="Culley D."/>
            <person name="Daum C."/>
            <person name="Ezra D."/>
            <person name="Gonzalez J."/>
            <person name="Henrissat B."/>
            <person name="Kuo A."/>
            <person name="Liang C."/>
            <person name="Lipzen A."/>
            <person name="Lutzoni F."/>
            <person name="Magnuson J."/>
            <person name="Mondo S."/>
            <person name="Nolan M."/>
            <person name="Ohm R."/>
            <person name="Pangilinan J."/>
            <person name="Park H.-J."/>
            <person name="Ramirez L."/>
            <person name="Alfaro M."/>
            <person name="Sun H."/>
            <person name="Tritt A."/>
            <person name="Yoshinaga Y."/>
            <person name="Zwiers L.-H."/>
            <person name="Turgeon B."/>
            <person name="Goodwin S."/>
            <person name="Spatafora J."/>
            <person name="Crous P."/>
            <person name="Grigoriev I."/>
        </authorList>
    </citation>
    <scope>NUCLEOTIDE SEQUENCE</scope>
    <source>
        <strain evidence="5">CBS 207.26</strain>
    </source>
</reference>
<evidence type="ECO:0000256" key="4">
    <source>
        <dbReference type="ARBA" id="ARBA00023002"/>
    </source>
</evidence>
<dbReference type="AlphaFoldDB" id="A0A6A6DQA3"/>
<evidence type="ECO:0000256" key="3">
    <source>
        <dbReference type="ARBA" id="ARBA00022827"/>
    </source>
</evidence>
<evidence type="ECO:0000256" key="1">
    <source>
        <dbReference type="ARBA" id="ARBA00010139"/>
    </source>
</evidence>
<dbReference type="InterPro" id="IPR036188">
    <property type="entry name" value="FAD/NAD-bd_sf"/>
</dbReference>
<organism evidence="5 6">
    <name type="scientific">Zopfia rhizophila CBS 207.26</name>
    <dbReference type="NCBI Taxonomy" id="1314779"/>
    <lineage>
        <taxon>Eukaryota</taxon>
        <taxon>Fungi</taxon>
        <taxon>Dikarya</taxon>
        <taxon>Ascomycota</taxon>
        <taxon>Pezizomycotina</taxon>
        <taxon>Dothideomycetes</taxon>
        <taxon>Dothideomycetes incertae sedis</taxon>
        <taxon>Zopfiaceae</taxon>
        <taxon>Zopfia</taxon>
    </lineage>
</organism>
<dbReference type="InterPro" id="IPR051209">
    <property type="entry name" value="FAD-bind_Monooxygenase_sf"/>
</dbReference>
<keyword evidence="6" id="KW-1185">Reference proteome</keyword>
<dbReference type="SUPFAM" id="SSF51905">
    <property type="entry name" value="FAD/NAD(P)-binding domain"/>
    <property type="match status" value="3"/>
</dbReference>
<protein>
    <submittedName>
        <fullName evidence="5">FAD/NAD(P)-binding domain-containing protein</fullName>
    </submittedName>
</protein>
<comment type="similarity">
    <text evidence="1">Belongs to the FAD-binding monooxygenase family.</text>
</comment>
<evidence type="ECO:0000256" key="2">
    <source>
        <dbReference type="ARBA" id="ARBA00022630"/>
    </source>
</evidence>
<dbReference type="InterPro" id="IPR020946">
    <property type="entry name" value="Flavin_mOase-like"/>
</dbReference>